<evidence type="ECO:0000313" key="2">
    <source>
        <dbReference type="EMBL" id="MDX3706428.1"/>
    </source>
</evidence>
<evidence type="ECO:0000256" key="1">
    <source>
        <dbReference type="SAM" id="MobiDB-lite"/>
    </source>
</evidence>
<dbReference type="RefSeq" id="WP_162948413.1">
    <property type="nucleotide sequence ID" value="NZ_JARAYT010000051.1"/>
</dbReference>
<organism evidence="2 3">
    <name type="scientific">Streptomyces europaeiscabiei</name>
    <dbReference type="NCBI Taxonomy" id="146819"/>
    <lineage>
        <taxon>Bacteria</taxon>
        <taxon>Bacillati</taxon>
        <taxon>Actinomycetota</taxon>
        <taxon>Actinomycetes</taxon>
        <taxon>Kitasatosporales</taxon>
        <taxon>Streptomycetaceae</taxon>
        <taxon>Streptomyces</taxon>
    </lineage>
</organism>
<reference evidence="2 3" key="1">
    <citation type="journal article" date="2023" name="Microb. Genom.">
        <title>Mesoterricola silvestris gen. nov., sp. nov., Mesoterricola sediminis sp. nov., Geothrix oryzae sp. nov., Geothrix edaphica sp. nov., Geothrix rubra sp. nov., and Geothrix limicola sp. nov., six novel members of Acidobacteriota isolated from soils.</title>
        <authorList>
            <person name="Weisberg A.J."/>
            <person name="Pearce E."/>
            <person name="Kramer C.G."/>
            <person name="Chang J.H."/>
            <person name="Clarke C.R."/>
        </authorList>
    </citation>
    <scope>NUCLEOTIDE SEQUENCE [LARGE SCALE GENOMIC DNA]</scope>
    <source>
        <strain evidence="2 3">ID09-01A</strain>
    </source>
</reference>
<feature type="region of interest" description="Disordered" evidence="1">
    <location>
        <begin position="31"/>
        <end position="53"/>
    </location>
</feature>
<feature type="compositionally biased region" description="Polar residues" evidence="1">
    <location>
        <begin position="43"/>
        <end position="53"/>
    </location>
</feature>
<name>A0ABU4NTP2_9ACTN</name>
<comment type="caution">
    <text evidence="2">The sequence shown here is derived from an EMBL/GenBank/DDBJ whole genome shotgun (WGS) entry which is preliminary data.</text>
</comment>
<proteinExistence type="predicted"/>
<dbReference type="Proteomes" id="UP001271274">
    <property type="component" value="Unassembled WGS sequence"/>
</dbReference>
<dbReference type="EMBL" id="JARAYU010000028">
    <property type="protein sequence ID" value="MDX3706428.1"/>
    <property type="molecule type" value="Genomic_DNA"/>
</dbReference>
<evidence type="ECO:0008006" key="4">
    <source>
        <dbReference type="Google" id="ProtNLM"/>
    </source>
</evidence>
<evidence type="ECO:0000313" key="3">
    <source>
        <dbReference type="Proteomes" id="UP001271274"/>
    </source>
</evidence>
<sequence>MTAAPLCDLVTQLARTGRWRPGDADILVEMDSGYREQGHQRTNRSPTAPDQDL</sequence>
<protein>
    <recommendedName>
        <fullName evidence="4">Transposase</fullName>
    </recommendedName>
</protein>
<gene>
    <name evidence="2" type="ORF">PV662_43305</name>
</gene>
<keyword evidence="3" id="KW-1185">Reference proteome</keyword>
<accession>A0ABU4NTP2</accession>